<keyword evidence="4" id="KW-1185">Reference proteome</keyword>
<sequence>MHATEASGSYCETTIRHEIRSPPMKSVRRIDGDPRRVLGVAIIAALLTLSGCSATAGSATDTTHKPAAHTPTTKQTAASYTTQTTSEGHLYTDALAGYAVAYPGEPEVKPLAIEGTDRLANFAAYGDETITVFGSRGEVRDSPPDLHGELLGWLQSVDTSGQIGASSDILGGLPALRADFTATSGEVGETMVASDGDTFFQLIAVGGTPEQRQAFFGSFRQVDG</sequence>
<dbReference type="EMBL" id="VHQG01000002">
    <property type="protein sequence ID" value="TPW75906.1"/>
    <property type="molecule type" value="Genomic_DNA"/>
</dbReference>
<name>A0A506Y078_9MICO</name>
<keyword evidence="2" id="KW-0472">Membrane</keyword>
<feature type="region of interest" description="Disordered" evidence="1">
    <location>
        <begin position="57"/>
        <end position="79"/>
    </location>
</feature>
<dbReference type="AlphaFoldDB" id="A0A506Y078"/>
<accession>A0A506Y078</accession>
<comment type="caution">
    <text evidence="3">The sequence shown here is derived from an EMBL/GenBank/DDBJ whole genome shotgun (WGS) entry which is preliminary data.</text>
</comment>
<dbReference type="Proteomes" id="UP000316252">
    <property type="component" value="Unassembled WGS sequence"/>
</dbReference>
<reference evidence="3 4" key="1">
    <citation type="submission" date="2019-06" db="EMBL/GenBank/DDBJ databases">
        <authorList>
            <person name="Li F."/>
        </authorList>
    </citation>
    <scope>NUCLEOTIDE SEQUENCE [LARGE SCALE GENOMIC DNA]</scope>
    <source>
        <strain evidence="3 4">10F1D-1</strain>
    </source>
</reference>
<keyword evidence="2" id="KW-0812">Transmembrane</keyword>
<feature type="compositionally biased region" description="Low complexity" evidence="1">
    <location>
        <begin position="68"/>
        <end position="79"/>
    </location>
</feature>
<feature type="transmembrane region" description="Helical" evidence="2">
    <location>
        <begin position="37"/>
        <end position="56"/>
    </location>
</feature>
<proteinExistence type="predicted"/>
<keyword evidence="2" id="KW-1133">Transmembrane helix</keyword>
<evidence type="ECO:0000313" key="4">
    <source>
        <dbReference type="Proteomes" id="UP000316252"/>
    </source>
</evidence>
<gene>
    <name evidence="3" type="ORF">FJ657_08645</name>
</gene>
<evidence type="ECO:0000313" key="3">
    <source>
        <dbReference type="EMBL" id="TPW75906.1"/>
    </source>
</evidence>
<dbReference type="RefSeq" id="WP_141163264.1">
    <property type="nucleotide sequence ID" value="NZ_VHQG01000002.1"/>
</dbReference>
<organism evidence="3 4">
    <name type="scientific">Schumannella soli</name>
    <dbReference type="NCBI Taxonomy" id="2590779"/>
    <lineage>
        <taxon>Bacteria</taxon>
        <taxon>Bacillati</taxon>
        <taxon>Actinomycetota</taxon>
        <taxon>Actinomycetes</taxon>
        <taxon>Micrococcales</taxon>
        <taxon>Microbacteriaceae</taxon>
        <taxon>Schumannella</taxon>
    </lineage>
</organism>
<evidence type="ECO:0000256" key="1">
    <source>
        <dbReference type="SAM" id="MobiDB-lite"/>
    </source>
</evidence>
<protein>
    <submittedName>
        <fullName evidence="3">Uncharacterized protein</fullName>
    </submittedName>
</protein>
<evidence type="ECO:0000256" key="2">
    <source>
        <dbReference type="SAM" id="Phobius"/>
    </source>
</evidence>